<dbReference type="Gene3D" id="2.30.29.30">
    <property type="entry name" value="Pleckstrin-homology domain (PH domain)/Phosphotyrosine-binding domain (PTB)"/>
    <property type="match status" value="1"/>
</dbReference>
<sequence>MAEQSIAQSRQFGNPVFREIHKNTWLKRLPPESKKKKERVWVVFCIHDDTDAFLEIYLDNKTAVLHKPEWFFCLNNTQHVSPTICAQEQDYEFVITLSNEVVRLAAPSWEAMLDWVESLRGKLYELKILTPKENLYSKLPETRSIPLLSTRDPTSPLPLPPSLNNTVPRDPTSPLPPPPAVPPALLPGIEPIAERSLTPNLTRRHTALQRGLSLPETSMRSESANNITIVHVEVSQPNVFNYENISNVLQSQSSSTAEASNSYERLFQLQQSPGPSNRASRSQRPPAANSGRLVAVPEPLTLREHQVKQLQKEMKHPGGVRLLLRKNCISSIALVDANTSVWVCGWKQKENPMLYNALHIGDQLLTIEGITVKSSNDAHKILRSISSIYVHIVIKRVPHGQVFVIHRDVEGQPLGIIQEGNTAVIANVEGGSLVARQGLSTHAQTCDGQSFTNWVLTEINGRPLNLFFKESQVKDRLNAVGRDISILVQPLDLIKQLKKQLKSLKNYKDYILQ</sequence>
<accession>A0ABM1MTF9</accession>
<proteinExistence type="predicted"/>
<protein>
    <submittedName>
        <fullName evidence="4">Uncharacterized protein LOC108563633</fullName>
    </submittedName>
</protein>
<keyword evidence="3" id="KW-1185">Reference proteome</keyword>
<gene>
    <name evidence="4" type="primary">LOC108563633</name>
</gene>
<evidence type="ECO:0000313" key="3">
    <source>
        <dbReference type="Proteomes" id="UP000695000"/>
    </source>
</evidence>
<organism evidence="3 4">
    <name type="scientific">Nicrophorus vespilloides</name>
    <name type="common">Boreal carrion beetle</name>
    <dbReference type="NCBI Taxonomy" id="110193"/>
    <lineage>
        <taxon>Eukaryota</taxon>
        <taxon>Metazoa</taxon>
        <taxon>Ecdysozoa</taxon>
        <taxon>Arthropoda</taxon>
        <taxon>Hexapoda</taxon>
        <taxon>Insecta</taxon>
        <taxon>Pterygota</taxon>
        <taxon>Neoptera</taxon>
        <taxon>Endopterygota</taxon>
        <taxon>Coleoptera</taxon>
        <taxon>Polyphaga</taxon>
        <taxon>Staphyliniformia</taxon>
        <taxon>Silphidae</taxon>
        <taxon>Nicrophorinae</taxon>
        <taxon>Nicrophorus</taxon>
    </lineage>
</organism>
<dbReference type="PANTHER" id="PTHR12345">
    <property type="entry name" value="SYNTENIN RELATED"/>
    <property type="match status" value="1"/>
</dbReference>
<dbReference type="GeneID" id="108563633"/>
<dbReference type="InterPro" id="IPR011993">
    <property type="entry name" value="PH-like_dom_sf"/>
</dbReference>
<evidence type="ECO:0000256" key="2">
    <source>
        <dbReference type="SAM" id="MobiDB-lite"/>
    </source>
</evidence>
<dbReference type="Proteomes" id="UP000695000">
    <property type="component" value="Unplaced"/>
</dbReference>
<reference evidence="4" key="1">
    <citation type="submission" date="2025-08" db="UniProtKB">
        <authorList>
            <consortium name="RefSeq"/>
        </authorList>
    </citation>
    <scope>IDENTIFICATION</scope>
    <source>
        <tissue evidence="4">Whole Larva</tissue>
    </source>
</reference>
<dbReference type="InterPro" id="IPR051230">
    <property type="entry name" value="APP-Binding"/>
</dbReference>
<feature type="region of interest" description="Disordered" evidence="2">
    <location>
        <begin position="147"/>
        <end position="178"/>
    </location>
</feature>
<dbReference type="SUPFAM" id="SSF50729">
    <property type="entry name" value="PH domain-like"/>
    <property type="match status" value="1"/>
</dbReference>
<evidence type="ECO:0000256" key="1">
    <source>
        <dbReference type="ARBA" id="ARBA00022737"/>
    </source>
</evidence>
<dbReference type="PANTHER" id="PTHR12345:SF11">
    <property type="entry name" value="FI13065P"/>
    <property type="match status" value="1"/>
</dbReference>
<evidence type="ECO:0000313" key="4">
    <source>
        <dbReference type="RefSeq" id="XP_017777859.1"/>
    </source>
</evidence>
<feature type="compositionally biased region" description="Polar residues" evidence="2">
    <location>
        <begin position="269"/>
        <end position="283"/>
    </location>
</feature>
<dbReference type="RefSeq" id="XP_017777859.1">
    <property type="nucleotide sequence ID" value="XM_017922370.1"/>
</dbReference>
<feature type="region of interest" description="Disordered" evidence="2">
    <location>
        <begin position="269"/>
        <end position="295"/>
    </location>
</feature>
<keyword evidence="1" id="KW-0677">Repeat</keyword>
<name>A0ABM1MTF9_NICVS</name>